<evidence type="ECO:0000313" key="5">
    <source>
        <dbReference type="Proteomes" id="UP000251197"/>
    </source>
</evidence>
<keyword evidence="1" id="KW-0472">Membrane</keyword>
<reference evidence="3 5" key="2">
    <citation type="submission" date="2018-06" db="EMBL/GenBank/DDBJ databases">
        <authorList>
            <consortium name="Pathogen Informatics"/>
            <person name="Doyle S."/>
        </authorList>
    </citation>
    <scope>NUCLEOTIDE SEQUENCE [LARGE SCALE GENOMIC DNA]</scope>
    <source>
        <strain evidence="3 5">NCTC12120</strain>
    </source>
</reference>
<keyword evidence="1" id="KW-1133">Transmembrane helix</keyword>
<evidence type="ECO:0000313" key="4">
    <source>
        <dbReference type="Proteomes" id="UP000217979"/>
    </source>
</evidence>
<gene>
    <name evidence="2" type="ORF">CO704_21975</name>
    <name evidence="3" type="ORF">NCTC12120_01875</name>
</gene>
<dbReference type="AlphaFoldDB" id="A0A291E3Y5"/>
<dbReference type="Proteomes" id="UP000251197">
    <property type="component" value="Unassembled WGS sequence"/>
</dbReference>
<proteinExistence type="predicted"/>
<dbReference type="Proteomes" id="UP000217979">
    <property type="component" value="Chromosome"/>
</dbReference>
<sequence>MSDLIPLSPAVKPQSRSLWRVAGISLVTLTLLVTGGVTLHALSQQATRLARLEATQSTFPPREALSLLQASFSAQTTRTGALEARLNQVTGEMTSLARRPQTAPEMAAQIAQLRQEEQALSDRVAHLQASPASVPVPAKVQVMPHPQTVAARPETKPAPRARKGRSILAQSAPFVLTGTERRGARLLAAVAPRGFDHLSQVQLTGPGETFMGWVLVEVDPHQAQFCSGQRRLTLKSEQ</sequence>
<evidence type="ECO:0000313" key="3">
    <source>
        <dbReference type="EMBL" id="SQA98025.1"/>
    </source>
</evidence>
<reference evidence="2 4" key="1">
    <citation type="submission" date="2017-09" db="EMBL/GenBank/DDBJ databases">
        <title>FDA dAtabase for Regulatory Grade micrObial Sequences (FDA-ARGOS): Supporting development and validation of Infectious Disease Dx tests.</title>
        <authorList>
            <person name="Minogue T."/>
            <person name="Wolcott M."/>
            <person name="Wasieloski L."/>
            <person name="Aguilar W."/>
            <person name="Moore D."/>
            <person name="Tallon L."/>
            <person name="Sadzewicz L."/>
            <person name="Ott S."/>
            <person name="Zhao X."/>
            <person name="Nagaraj S."/>
            <person name="Vavikolanu K."/>
            <person name="Aluvathingal J."/>
            <person name="Nadendla S."/>
            <person name="Sichtig H."/>
        </authorList>
    </citation>
    <scope>NUCLEOTIDE SEQUENCE [LARGE SCALE GENOMIC DNA]</scope>
    <source>
        <strain evidence="2 4">FDAARGOS_392</strain>
    </source>
</reference>
<accession>A0A291E3Y5</accession>
<name>A0A291E3Y5_9ENTR</name>
<keyword evidence="1" id="KW-0812">Transmembrane</keyword>
<dbReference type="EMBL" id="CP023525">
    <property type="protein sequence ID" value="ATF94568.1"/>
    <property type="molecule type" value="Genomic_DNA"/>
</dbReference>
<dbReference type="EMBL" id="UAVU01000003">
    <property type="protein sequence ID" value="SQA98025.1"/>
    <property type="molecule type" value="Genomic_DNA"/>
</dbReference>
<feature type="transmembrane region" description="Helical" evidence="1">
    <location>
        <begin position="20"/>
        <end position="42"/>
    </location>
</feature>
<evidence type="ECO:0000256" key="1">
    <source>
        <dbReference type="SAM" id="Phobius"/>
    </source>
</evidence>
<protein>
    <submittedName>
        <fullName evidence="2">Uncharacterized protein</fullName>
    </submittedName>
</protein>
<organism evidence="2 4">
    <name type="scientific">Cedecea neteri</name>
    <dbReference type="NCBI Taxonomy" id="158822"/>
    <lineage>
        <taxon>Bacteria</taxon>
        <taxon>Pseudomonadati</taxon>
        <taxon>Pseudomonadota</taxon>
        <taxon>Gammaproteobacteria</taxon>
        <taxon>Enterobacterales</taxon>
        <taxon>Enterobacteriaceae</taxon>
        <taxon>Cedecea</taxon>
    </lineage>
</organism>
<evidence type="ECO:0000313" key="2">
    <source>
        <dbReference type="EMBL" id="ATF94568.1"/>
    </source>
</evidence>